<dbReference type="InterPro" id="IPR029064">
    <property type="entry name" value="Ribosomal_eL30-like_sf"/>
</dbReference>
<dbReference type="EMBL" id="JARGDH010000002">
    <property type="protein sequence ID" value="KAL0275316.1"/>
    <property type="molecule type" value="Genomic_DNA"/>
</dbReference>
<dbReference type="PANTHER" id="PTHR46948:SF1">
    <property type="entry name" value="RIBONUCLEASE P PROTEIN SUBUNIT P38"/>
    <property type="match status" value="1"/>
</dbReference>
<dbReference type="GO" id="GO:0001650">
    <property type="term" value="C:fibrillar center"/>
    <property type="evidence" value="ECO:0007669"/>
    <property type="project" value="TreeGrafter"/>
</dbReference>
<sequence length="325" mass="37100">MALPILNTEQQKKALSGLKKKKKLKKNVLALPDNLSIKKPVFKESDILNITKLLESVLPGARLPATQPAQKQSDDSSAVNKKETISEQHLKRKQLLIGINSVSRGISKKTVACFLLADDIQPHFLYRHLLVLCSLKYIPYIFMPGFRELTRNALGFPCIVLGFKNNSTDFLPVINLIKSVFASGSILLESKVQKDEETDHKVEDDSSEKVENYKFSYVERESKTKRTFVPDVVVNAQEVKNNNKDFIPVPNDEESVEKNVVDKKDSKIITDIKREVFHQKQKQKKALKMKQNKKKFPVASKYYPSQIMEVSSNPNRSKKKFKKLK</sequence>
<dbReference type="GO" id="GO:0000172">
    <property type="term" value="C:ribonuclease MRP complex"/>
    <property type="evidence" value="ECO:0007669"/>
    <property type="project" value="InterPro"/>
</dbReference>
<dbReference type="GO" id="GO:0005655">
    <property type="term" value="C:nucleolar ribonuclease P complex"/>
    <property type="evidence" value="ECO:0007669"/>
    <property type="project" value="InterPro"/>
</dbReference>
<organism evidence="3">
    <name type="scientific">Menopon gallinae</name>
    <name type="common">poultry shaft louse</name>
    <dbReference type="NCBI Taxonomy" id="328185"/>
    <lineage>
        <taxon>Eukaryota</taxon>
        <taxon>Metazoa</taxon>
        <taxon>Ecdysozoa</taxon>
        <taxon>Arthropoda</taxon>
        <taxon>Hexapoda</taxon>
        <taxon>Insecta</taxon>
        <taxon>Pterygota</taxon>
        <taxon>Neoptera</taxon>
        <taxon>Paraneoptera</taxon>
        <taxon>Psocodea</taxon>
        <taxon>Troctomorpha</taxon>
        <taxon>Phthiraptera</taxon>
        <taxon>Amblycera</taxon>
        <taxon>Menoponidae</taxon>
        <taxon>Menopon</taxon>
    </lineage>
</organism>
<feature type="domain" description="Ribosomal protein eL8/eL30/eS12/Gadd45" evidence="2">
    <location>
        <begin position="88"/>
        <end position="164"/>
    </location>
</feature>
<accession>A0AAW2I0M1</accession>
<dbReference type="GO" id="GO:0001682">
    <property type="term" value="P:tRNA 5'-leader removal"/>
    <property type="evidence" value="ECO:0007669"/>
    <property type="project" value="InterPro"/>
</dbReference>
<protein>
    <recommendedName>
        <fullName evidence="2">Ribosomal protein eL8/eL30/eS12/Gadd45 domain-containing protein</fullName>
    </recommendedName>
</protein>
<gene>
    <name evidence="3" type="ORF">PYX00_003203</name>
</gene>
<evidence type="ECO:0000259" key="2">
    <source>
        <dbReference type="Pfam" id="PF01248"/>
    </source>
</evidence>
<dbReference type="SUPFAM" id="SSF55315">
    <property type="entry name" value="L30e-like"/>
    <property type="match status" value="1"/>
</dbReference>
<dbReference type="GO" id="GO:0004526">
    <property type="term" value="F:ribonuclease P activity"/>
    <property type="evidence" value="ECO:0007669"/>
    <property type="project" value="TreeGrafter"/>
</dbReference>
<dbReference type="PANTHER" id="PTHR46948">
    <property type="entry name" value="RIBONUCLEASE P PROTEIN SUBUNIT P38"/>
    <property type="match status" value="1"/>
</dbReference>
<evidence type="ECO:0000256" key="1">
    <source>
        <dbReference type="SAM" id="MobiDB-lite"/>
    </source>
</evidence>
<feature type="compositionally biased region" description="Polar residues" evidence="1">
    <location>
        <begin position="67"/>
        <end position="79"/>
    </location>
</feature>
<comment type="caution">
    <text evidence="3">The sequence shown here is derived from an EMBL/GenBank/DDBJ whole genome shotgun (WGS) entry which is preliminary data.</text>
</comment>
<dbReference type="InterPro" id="IPR042848">
    <property type="entry name" value="Rpp38"/>
</dbReference>
<dbReference type="Pfam" id="PF01248">
    <property type="entry name" value="Ribosomal_L7Ae"/>
    <property type="match status" value="1"/>
</dbReference>
<name>A0AAW2I0M1_9NEOP</name>
<dbReference type="AlphaFoldDB" id="A0AAW2I0M1"/>
<proteinExistence type="predicted"/>
<reference evidence="3" key="1">
    <citation type="journal article" date="2024" name="Gigascience">
        <title>Chromosome-level genome of the poultry shaft louse Menopon gallinae provides insight into the host-switching and adaptive evolution of parasitic lice.</title>
        <authorList>
            <person name="Xu Y."/>
            <person name="Ma L."/>
            <person name="Liu S."/>
            <person name="Liang Y."/>
            <person name="Liu Q."/>
            <person name="He Z."/>
            <person name="Tian L."/>
            <person name="Duan Y."/>
            <person name="Cai W."/>
            <person name="Li H."/>
            <person name="Song F."/>
        </authorList>
    </citation>
    <scope>NUCLEOTIDE SEQUENCE</scope>
    <source>
        <strain evidence="3">Cailab_2023a</strain>
    </source>
</reference>
<dbReference type="Gene3D" id="3.30.1330.30">
    <property type="match status" value="1"/>
</dbReference>
<feature type="region of interest" description="Disordered" evidence="1">
    <location>
        <begin position="65"/>
        <end position="84"/>
    </location>
</feature>
<dbReference type="InterPro" id="IPR004038">
    <property type="entry name" value="Ribosomal_eL8/eL30/eS12/Gad45"/>
</dbReference>
<dbReference type="GO" id="GO:0033204">
    <property type="term" value="F:ribonuclease P RNA binding"/>
    <property type="evidence" value="ECO:0007669"/>
    <property type="project" value="TreeGrafter"/>
</dbReference>
<evidence type="ECO:0000313" key="3">
    <source>
        <dbReference type="EMBL" id="KAL0275316.1"/>
    </source>
</evidence>